<accession>A0A2T0KH79</accession>
<sequence>MPQRTTGPFVKDVDLGGLAPGGDGQSVVRALGGLLWLGPRTVPDGPRVVAGLIELAALPGNTNRVRILRLLGQAARNNRYEWRSDGLPVKRALRAGLPVLLGFLEDPDPEVRRVVPYLMCEFLDEDAGVTALLHARTAVETDDFALVSQLRALDELTEAYGDPGRVAPAAWFRSWLDHRSPAVRMAAAGAVARRDTDGAGLAAVALGCLDAEPESLWRDSPWRHGMAWLAGRLSEHPDVGERVALAMFGRNMHGSAPKVLDRWRRPMPELWEAAAAGLTDDDDRVRKECALLFAAADPTVTSAYADALWEAAAGGVESAIVPLTLIGDERALPALQQRLVARRIASYTIVTAFRQILISDLLAPMAGHAERLLPAIRALLAGEPVTDLADLLGGLALWGPASAAAVPELGRLLTTGHAEQACRVLGAIGPPAASLAGELRELALGRRRPEPVRAPVWHGTQRAAWAHWRVTGDPSVALPVIGGATRRGPGHALLRCLAELGPVAAGHAGDVRVLLSLPGDWNRVEAAHAYWRITGDAGPVVPVLLDLMAPLRTGRNSPVLRRAVHCAGAVGSAGAPVLPLLDEVLAAPRRSTDPLSRRPILDDLALLEQARTASGLIRSLHPDDHAARASVGLRRAARRAG</sequence>
<organism evidence="1 2">
    <name type="scientific">Actinoplanes italicus</name>
    <dbReference type="NCBI Taxonomy" id="113567"/>
    <lineage>
        <taxon>Bacteria</taxon>
        <taxon>Bacillati</taxon>
        <taxon>Actinomycetota</taxon>
        <taxon>Actinomycetes</taxon>
        <taxon>Micromonosporales</taxon>
        <taxon>Micromonosporaceae</taxon>
        <taxon>Actinoplanes</taxon>
    </lineage>
</organism>
<dbReference type="SUPFAM" id="SSF48371">
    <property type="entry name" value="ARM repeat"/>
    <property type="match status" value="1"/>
</dbReference>
<reference evidence="1 2" key="1">
    <citation type="submission" date="2018-03" db="EMBL/GenBank/DDBJ databases">
        <title>Genomic Encyclopedia of Archaeal and Bacterial Type Strains, Phase II (KMG-II): from individual species to whole genera.</title>
        <authorList>
            <person name="Goeker M."/>
        </authorList>
    </citation>
    <scope>NUCLEOTIDE SEQUENCE [LARGE SCALE GENOMIC DNA]</scope>
    <source>
        <strain evidence="1 2">DSM 43146</strain>
    </source>
</reference>
<protein>
    <recommendedName>
        <fullName evidence="3">HEAT repeat protein</fullName>
    </recommendedName>
</protein>
<evidence type="ECO:0000313" key="2">
    <source>
        <dbReference type="Proteomes" id="UP000239415"/>
    </source>
</evidence>
<dbReference type="EMBL" id="PVMZ01000004">
    <property type="protein sequence ID" value="PRX22804.1"/>
    <property type="molecule type" value="Genomic_DNA"/>
</dbReference>
<gene>
    <name evidence="1" type="ORF">CLV67_104332</name>
</gene>
<name>A0A2T0KH79_9ACTN</name>
<dbReference type="Proteomes" id="UP000239415">
    <property type="component" value="Unassembled WGS sequence"/>
</dbReference>
<dbReference type="RefSeq" id="WP_106317745.1">
    <property type="nucleotide sequence ID" value="NZ_BOMO01000021.1"/>
</dbReference>
<keyword evidence="2" id="KW-1185">Reference proteome</keyword>
<dbReference type="OrthoDB" id="292843at2"/>
<evidence type="ECO:0008006" key="3">
    <source>
        <dbReference type="Google" id="ProtNLM"/>
    </source>
</evidence>
<dbReference type="AlphaFoldDB" id="A0A2T0KH79"/>
<comment type="caution">
    <text evidence="1">The sequence shown here is derived from an EMBL/GenBank/DDBJ whole genome shotgun (WGS) entry which is preliminary data.</text>
</comment>
<proteinExistence type="predicted"/>
<evidence type="ECO:0000313" key="1">
    <source>
        <dbReference type="EMBL" id="PRX22804.1"/>
    </source>
</evidence>
<dbReference type="InterPro" id="IPR016024">
    <property type="entry name" value="ARM-type_fold"/>
</dbReference>